<dbReference type="InterPro" id="IPR035979">
    <property type="entry name" value="RBD_domain_sf"/>
</dbReference>
<reference evidence="6" key="1">
    <citation type="journal article" date="2021" name="Open Biol.">
        <title>Shared evolutionary footprints suggest mitochondrial oxidative damage underlies multiple complex I losses in fungi.</title>
        <authorList>
            <person name="Schikora-Tamarit M.A."/>
            <person name="Marcet-Houben M."/>
            <person name="Nosek J."/>
            <person name="Gabaldon T."/>
        </authorList>
    </citation>
    <scope>NUCLEOTIDE SEQUENCE</scope>
    <source>
        <strain evidence="6">NCAIM Y.01608</strain>
    </source>
</reference>
<feature type="domain" description="RRM" evidence="5">
    <location>
        <begin position="154"/>
        <end position="233"/>
    </location>
</feature>
<feature type="compositionally biased region" description="Low complexity" evidence="4">
    <location>
        <begin position="28"/>
        <end position="43"/>
    </location>
</feature>
<evidence type="ECO:0000313" key="7">
    <source>
        <dbReference type="Proteomes" id="UP000788993"/>
    </source>
</evidence>
<dbReference type="Pfam" id="PF00076">
    <property type="entry name" value="RRM_1"/>
    <property type="match status" value="2"/>
</dbReference>
<dbReference type="GO" id="GO:0003729">
    <property type="term" value="F:mRNA binding"/>
    <property type="evidence" value="ECO:0007669"/>
    <property type="project" value="InterPro"/>
</dbReference>
<dbReference type="InterPro" id="IPR050825">
    <property type="entry name" value="RBM42_RBP45_47-like"/>
</dbReference>
<comment type="caution">
    <text evidence="6">The sequence shown here is derived from an EMBL/GenBank/DDBJ whole genome shotgun (WGS) entry which is preliminary data.</text>
</comment>
<protein>
    <recommendedName>
        <fullName evidence="5">RRM domain-containing protein</fullName>
    </recommendedName>
</protein>
<evidence type="ECO:0000259" key="5">
    <source>
        <dbReference type="PROSITE" id="PS50102"/>
    </source>
</evidence>
<proteinExistence type="predicted"/>
<dbReference type="CDD" id="cd12344">
    <property type="entry name" value="RRM1_SECp43_like"/>
    <property type="match status" value="1"/>
</dbReference>
<evidence type="ECO:0000256" key="3">
    <source>
        <dbReference type="PROSITE-ProRule" id="PRU00176"/>
    </source>
</evidence>
<dbReference type="PANTHER" id="PTHR47640:SF10">
    <property type="entry name" value="TRNA SELENOCYSTEINE 1-ASSOCIATED PROTEIN 1-RELATED"/>
    <property type="match status" value="1"/>
</dbReference>
<dbReference type="CDD" id="cd12345">
    <property type="entry name" value="RRM2_SECp43_like"/>
    <property type="match status" value="1"/>
</dbReference>
<evidence type="ECO:0000256" key="1">
    <source>
        <dbReference type="ARBA" id="ARBA00022737"/>
    </source>
</evidence>
<feature type="region of interest" description="Disordered" evidence="4">
    <location>
        <begin position="13"/>
        <end position="43"/>
    </location>
</feature>
<dbReference type="PROSITE" id="PS50102">
    <property type="entry name" value="RRM"/>
    <property type="match status" value="3"/>
</dbReference>
<keyword evidence="7" id="KW-1185">Reference proteome</keyword>
<accession>A0A9P8PRB6</accession>
<name>A0A9P8PRB6_9ASCO</name>
<feature type="domain" description="RRM" evidence="5">
    <location>
        <begin position="279"/>
        <end position="352"/>
    </location>
</feature>
<dbReference type="AlphaFoldDB" id="A0A9P8PRB6"/>
<dbReference type="GO" id="GO:0006376">
    <property type="term" value="P:mRNA splice site recognition"/>
    <property type="evidence" value="ECO:0007669"/>
    <property type="project" value="TreeGrafter"/>
</dbReference>
<feature type="domain" description="RRM" evidence="5">
    <location>
        <begin position="45"/>
        <end position="136"/>
    </location>
</feature>
<organism evidence="6 7">
    <name type="scientific">Ogataea polymorpha</name>
    <dbReference type="NCBI Taxonomy" id="460523"/>
    <lineage>
        <taxon>Eukaryota</taxon>
        <taxon>Fungi</taxon>
        <taxon>Dikarya</taxon>
        <taxon>Ascomycota</taxon>
        <taxon>Saccharomycotina</taxon>
        <taxon>Pichiomycetes</taxon>
        <taxon>Pichiales</taxon>
        <taxon>Pichiaceae</taxon>
        <taxon>Ogataea</taxon>
    </lineage>
</organism>
<dbReference type="Gene3D" id="3.30.70.330">
    <property type="match status" value="3"/>
</dbReference>
<dbReference type="Proteomes" id="UP000788993">
    <property type="component" value="Unassembled WGS sequence"/>
</dbReference>
<reference evidence="6" key="2">
    <citation type="submission" date="2021-01" db="EMBL/GenBank/DDBJ databases">
        <authorList>
            <person name="Schikora-Tamarit M.A."/>
        </authorList>
    </citation>
    <scope>NUCLEOTIDE SEQUENCE</scope>
    <source>
        <strain evidence="6">NCAIM Y.01608</strain>
    </source>
</reference>
<dbReference type="InterPro" id="IPR000504">
    <property type="entry name" value="RRM_dom"/>
</dbReference>
<gene>
    <name evidence="6" type="ORF">OGATHE_001388</name>
</gene>
<dbReference type="SUPFAM" id="SSF54928">
    <property type="entry name" value="RNA-binding domain, RBD"/>
    <property type="match status" value="3"/>
</dbReference>
<dbReference type="InterPro" id="IPR012677">
    <property type="entry name" value="Nucleotide-bd_a/b_plait_sf"/>
</dbReference>
<evidence type="ECO:0000256" key="2">
    <source>
        <dbReference type="ARBA" id="ARBA00022884"/>
    </source>
</evidence>
<evidence type="ECO:0000313" key="6">
    <source>
        <dbReference type="EMBL" id="KAH3676898.1"/>
    </source>
</evidence>
<evidence type="ECO:0000256" key="4">
    <source>
        <dbReference type="SAM" id="MobiDB-lite"/>
    </source>
</evidence>
<dbReference type="GO" id="GO:0005829">
    <property type="term" value="C:cytosol"/>
    <property type="evidence" value="ECO:0007669"/>
    <property type="project" value="TreeGrafter"/>
</dbReference>
<dbReference type="PANTHER" id="PTHR47640">
    <property type="entry name" value="TRNA SELENOCYSTEINE 1-ASSOCIATED PROTEIN 1-RELATED-RELATED"/>
    <property type="match status" value="1"/>
</dbReference>
<keyword evidence="2 3" id="KW-0694">RNA-binding</keyword>
<sequence>MYNSAYNLHHSYYPNKSSAPPPASQYTQSSQLNGQSNGQQNAQTPQLWMGDLDQRWDETTIKQIWSSVLAPLGILVHSVKLIRDKQSMNLELANAGYCFIRFHNFEDCYKVLELFNGKPIPGTNNVRFFRLNWSSANSSGANIPAFQPKGQSEYSIFVGDLPHNVTEQSLLQAFQARYPSCSGAKVMIDPSTGHLKGYGFVKFLNETDQKRALIEMQGYVLLGRPIRVSTASKSQTNSVANSSFASAMPSQDGLGQPKVNVPSLPQTAPLQYYNDPNNTTVFIGGLNVPISETQLRALFSRYGDISYVKIPPGKNCGFVQFFHRASAEKAISEMQGYDIGGGCRIRVSWGARAAQRNWFAKQLAMQQHPAQPAVQPPQTQQFQPANLYNMSNTLGFTGTKYSLLNDLLIDHASTPAINGGAYSGSLLDIDKLSREPIPFSPLNSSGTSLTNSFASDELRLNEYFLASRLNNLEQLDIGSGLFKLN</sequence>
<dbReference type="EMBL" id="JAEUBD010000146">
    <property type="protein sequence ID" value="KAH3676898.1"/>
    <property type="molecule type" value="Genomic_DNA"/>
</dbReference>
<dbReference type="SMART" id="SM00360">
    <property type="entry name" value="RRM"/>
    <property type="match status" value="3"/>
</dbReference>
<keyword evidence="1" id="KW-0677">Repeat</keyword>